<feature type="compositionally biased region" description="Polar residues" evidence="1">
    <location>
        <begin position="292"/>
        <end position="301"/>
    </location>
</feature>
<protein>
    <submittedName>
        <fullName evidence="2">Uncharacterized protein</fullName>
    </submittedName>
</protein>
<evidence type="ECO:0000256" key="1">
    <source>
        <dbReference type="SAM" id="MobiDB-lite"/>
    </source>
</evidence>
<name>A0A9P5TT96_GYMJU</name>
<organism evidence="2 3">
    <name type="scientific">Gymnopilus junonius</name>
    <name type="common">Spectacular rustgill mushroom</name>
    <name type="synonym">Gymnopilus spectabilis subsp. junonius</name>
    <dbReference type="NCBI Taxonomy" id="109634"/>
    <lineage>
        <taxon>Eukaryota</taxon>
        <taxon>Fungi</taxon>
        <taxon>Dikarya</taxon>
        <taxon>Basidiomycota</taxon>
        <taxon>Agaricomycotina</taxon>
        <taxon>Agaricomycetes</taxon>
        <taxon>Agaricomycetidae</taxon>
        <taxon>Agaricales</taxon>
        <taxon>Agaricineae</taxon>
        <taxon>Hymenogastraceae</taxon>
        <taxon>Gymnopilus</taxon>
    </lineage>
</organism>
<feature type="region of interest" description="Disordered" evidence="1">
    <location>
        <begin position="351"/>
        <end position="427"/>
    </location>
</feature>
<keyword evidence="3" id="KW-1185">Reference proteome</keyword>
<feature type="compositionally biased region" description="Polar residues" evidence="1">
    <location>
        <begin position="9"/>
        <end position="21"/>
    </location>
</feature>
<reference evidence="2" key="1">
    <citation type="submission" date="2020-11" db="EMBL/GenBank/DDBJ databases">
        <authorList>
            <consortium name="DOE Joint Genome Institute"/>
            <person name="Ahrendt S."/>
            <person name="Riley R."/>
            <person name="Andreopoulos W."/>
            <person name="LaButti K."/>
            <person name="Pangilinan J."/>
            <person name="Ruiz-duenas F.J."/>
            <person name="Barrasa J.M."/>
            <person name="Sanchez-Garcia M."/>
            <person name="Camarero S."/>
            <person name="Miyauchi S."/>
            <person name="Serrano A."/>
            <person name="Linde D."/>
            <person name="Babiker R."/>
            <person name="Drula E."/>
            <person name="Ayuso-Fernandez I."/>
            <person name="Pacheco R."/>
            <person name="Padilla G."/>
            <person name="Ferreira P."/>
            <person name="Barriuso J."/>
            <person name="Kellner H."/>
            <person name="Castanera R."/>
            <person name="Alfaro M."/>
            <person name="Ramirez L."/>
            <person name="Pisabarro A.G."/>
            <person name="Kuo A."/>
            <person name="Tritt A."/>
            <person name="Lipzen A."/>
            <person name="He G."/>
            <person name="Yan M."/>
            <person name="Ng V."/>
            <person name="Cullen D."/>
            <person name="Martin F."/>
            <person name="Rosso M.-N."/>
            <person name="Henrissat B."/>
            <person name="Hibbett D."/>
            <person name="Martinez A.T."/>
            <person name="Grigoriev I.V."/>
        </authorList>
    </citation>
    <scope>NUCLEOTIDE SEQUENCE</scope>
    <source>
        <strain evidence="2">AH 44721</strain>
    </source>
</reference>
<feature type="compositionally biased region" description="Low complexity" evidence="1">
    <location>
        <begin position="357"/>
        <end position="372"/>
    </location>
</feature>
<feature type="compositionally biased region" description="Low complexity" evidence="1">
    <location>
        <begin position="176"/>
        <end position="186"/>
    </location>
</feature>
<evidence type="ECO:0000313" key="2">
    <source>
        <dbReference type="EMBL" id="KAF8910908.1"/>
    </source>
</evidence>
<feature type="region of interest" description="Disordered" evidence="1">
    <location>
        <begin position="215"/>
        <end position="251"/>
    </location>
</feature>
<comment type="caution">
    <text evidence="2">The sequence shown here is derived from an EMBL/GenBank/DDBJ whole genome shotgun (WGS) entry which is preliminary data.</text>
</comment>
<dbReference type="Proteomes" id="UP000724874">
    <property type="component" value="Unassembled WGS sequence"/>
</dbReference>
<sequence>MRGRIFGPSTASDQTQTSQGFNYPFADEPEENQNENQNDHENPLNTTFVGGANITRRNGIHIRPGRRSRHSSLASDSSDSSASSISSASSSTGGRVRDMVDEFESRMDEEGTADSAYSSSPFGEERERRGSRSPVKRRGEPSFHTRYGAQAQGASASPTPTKLPAQGHIHAHAHAHGQQQQQHRLPQRAAVTDLFGFNGTGSGLPPASISPTAFAAISASGPGPGPSSSLGPGSSPGSGMPTPETRELEEKDNTITQLARKNVNGREARLLPFPPSSAPPQAQGQGWVTPMHTGTQYALPSSPDSSLGLAYAHATQPHGHYVHPHHELPHHLQQQAYNQAYTQLPPPADYELGFRNAVSPSTSAATPSTITPGLTPGPSPHFADPHSQTYIVQHNSASPSNSNGSGDGSLTAKGRHGGSKGHQRLLPYPPVVGQGVLHHPRPRRVIGVGAGGEEGERKRRVRMRTRRAWVGKVVVGGCKSRFEIVLGGAMQAARRRRRRRMRLGRLLLRVLLFRLHLMMMIKDGRKMKIVYERKRCEGRGRGRKDSGGTPPR</sequence>
<dbReference type="AlphaFoldDB" id="A0A9P5TT96"/>
<gene>
    <name evidence="2" type="ORF">CPB84DRAFT_1063354</name>
</gene>
<evidence type="ECO:0000313" key="3">
    <source>
        <dbReference type="Proteomes" id="UP000724874"/>
    </source>
</evidence>
<feature type="compositionally biased region" description="Low complexity" evidence="1">
    <location>
        <begin position="226"/>
        <end position="243"/>
    </location>
</feature>
<feature type="compositionally biased region" description="Low complexity" evidence="1">
    <location>
        <begin position="71"/>
        <end position="91"/>
    </location>
</feature>
<feature type="region of interest" description="Disordered" evidence="1">
    <location>
        <begin position="1"/>
        <end position="186"/>
    </location>
</feature>
<accession>A0A9P5TT96</accession>
<proteinExistence type="predicted"/>
<dbReference type="EMBL" id="JADNYJ010000005">
    <property type="protein sequence ID" value="KAF8910908.1"/>
    <property type="molecule type" value="Genomic_DNA"/>
</dbReference>
<feature type="compositionally biased region" description="Low complexity" evidence="1">
    <location>
        <begin position="395"/>
        <end position="404"/>
    </location>
</feature>
<feature type="compositionally biased region" description="Basic residues" evidence="1">
    <location>
        <begin position="58"/>
        <end position="70"/>
    </location>
</feature>
<dbReference type="OrthoDB" id="2425321at2759"/>
<feature type="compositionally biased region" description="Basic and acidic residues" evidence="1">
    <location>
        <begin position="95"/>
        <end position="109"/>
    </location>
</feature>
<feature type="compositionally biased region" description="Basic residues" evidence="1">
    <location>
        <begin position="413"/>
        <end position="423"/>
    </location>
</feature>
<feature type="region of interest" description="Disordered" evidence="1">
    <location>
        <begin position="272"/>
        <end position="301"/>
    </location>
</feature>